<protein>
    <recommendedName>
        <fullName evidence="2">Ysc84 actin-binding domain-containing protein</fullName>
    </recommendedName>
</protein>
<evidence type="ECO:0000313" key="3">
    <source>
        <dbReference type="EMBL" id="EAV47352.1"/>
    </source>
</evidence>
<proteinExistence type="predicted"/>
<evidence type="ECO:0000313" key="4">
    <source>
        <dbReference type="Proteomes" id="UP000054262"/>
    </source>
</evidence>
<feature type="signal peptide" evidence="1">
    <location>
        <begin position="1"/>
        <end position="22"/>
    </location>
</feature>
<dbReference type="AlphaFoldDB" id="A0P742"/>
<sequence>MSRWLNFWFLIFTLSFSQIAFSDSKVEIDAQIDEVLQKLFEFSPAAKTLAGKAEGILVFPSIIKAGWIIGGSYGEGALRVNDQNIQYYNNISGSVGFQFGIERRSEVIMFLSKNALNRFKDSDGWDGGADGSVAIANFGAGEDLTVENIKDPVISFIFSPQGLMVNASLEGTKISKIKQPK</sequence>
<accession>A0P742</accession>
<reference evidence="3 4" key="1">
    <citation type="submission" date="2006-11" db="EMBL/GenBank/DDBJ databases">
        <authorList>
            <person name="Giovannoni S."/>
            <person name="Vergin K."/>
            <person name="Ferriera S."/>
            <person name="Johnson J."/>
            <person name="Kravitz S."/>
            <person name="Beeson K."/>
            <person name="Sutton G."/>
            <person name="Rogers Y.-H."/>
            <person name="Friedman R."/>
            <person name="Frazier M."/>
            <person name="Venter J.C."/>
        </authorList>
    </citation>
    <scope>NUCLEOTIDE SEQUENCE [LARGE SCALE GENOMIC DNA]</scope>
    <source>
        <strain evidence="3 4">HTCC2181</strain>
    </source>
</reference>
<dbReference type="CDD" id="cd11524">
    <property type="entry name" value="SYLF"/>
    <property type="match status" value="1"/>
</dbReference>
<gene>
    <name evidence="3" type="ORF">MB2181_04725</name>
</gene>
<organism evidence="3 4">
    <name type="scientific">Methylophilales bacterium HTCC2181</name>
    <dbReference type="NCBI Taxonomy" id="383631"/>
    <lineage>
        <taxon>Bacteria</taxon>
        <taxon>Pseudomonadati</taxon>
        <taxon>Pseudomonadota</taxon>
        <taxon>Betaproteobacteria</taxon>
        <taxon>Nitrosomonadales</taxon>
        <taxon>OM43 clade</taxon>
    </lineage>
</organism>
<dbReference type="Pfam" id="PF04366">
    <property type="entry name" value="Ysc84"/>
    <property type="match status" value="1"/>
</dbReference>
<dbReference type="OrthoDB" id="198978at2"/>
<name>A0P742_9PROT</name>
<comment type="caution">
    <text evidence="3">The sequence shown here is derived from an EMBL/GenBank/DDBJ whole genome shotgun (WGS) entry which is preliminary data.</text>
</comment>
<keyword evidence="1" id="KW-0732">Signal</keyword>
<keyword evidence="4" id="KW-1185">Reference proteome</keyword>
<evidence type="ECO:0000259" key="2">
    <source>
        <dbReference type="Pfam" id="PF04366"/>
    </source>
</evidence>
<feature type="chain" id="PRO_5002628077" description="Ysc84 actin-binding domain-containing protein" evidence="1">
    <location>
        <begin position="23"/>
        <end position="181"/>
    </location>
</feature>
<feature type="domain" description="Ysc84 actin-binding" evidence="2">
    <location>
        <begin position="93"/>
        <end position="176"/>
    </location>
</feature>
<dbReference type="InterPro" id="IPR007461">
    <property type="entry name" value="Ysc84_actin-binding"/>
</dbReference>
<dbReference type="EMBL" id="AAUX01000001">
    <property type="protein sequence ID" value="EAV47352.1"/>
    <property type="molecule type" value="Genomic_DNA"/>
</dbReference>
<dbReference type="Proteomes" id="UP000054262">
    <property type="component" value="Unassembled WGS sequence"/>
</dbReference>
<evidence type="ECO:0000256" key="1">
    <source>
        <dbReference type="SAM" id="SignalP"/>
    </source>
</evidence>